<accession>A0A1Z1FCV4</accession>
<sequence length="1402" mass="148508">MAGEPTAGEDAAMAEAAPPPAAKQGRDWGRYWRIRIAAGLIALVALLGLGAVLIDSPIGHRFIANSLASYAPASGLRIRIGRIEGSLLGEAELTDVVLSDPEGEFLRVPTVELDWRPLHWFSSGLDVRRLVARRGHLLRMPELNPGDPDAPILPDFDVRIDRLIIDDLRVDEAVAGFERTVDFAATVDITDGRAKIGMFGILGGEDRLYARLDADEGGDVLDLMIDYNAPADGLLAAMTGAEEDLQVNIGGDGRWTDWKGYARIRQGGATLAAMTLTKQDDVYGVLGQVRPDGYLTGIAARAVGGVLNVNARGTFEDSVIDGRYVLVGERIEALARGEIDLNANRLDDFGVRLRATDPALLGPGWQAQGLQARLGLEGDFRENLAIAYTVEAARIGQGAALARDVAASGVANWNGSRLRVPMTASASSIATGSAMVDPRLRRARLSATFTFGGDRLVAPDIVFDSSGLSARLALDGNVRQSRYRLTGPVIANGVMLNGLGSANARAQVDALIGGRSGWSLTAKVDGRMVQVTNATLETYVGAPIAFSADVSMAGSAPILIRSARLDAPRLDLRLSGERSVDGTVSLSGEGVHDQFGAFTIDGSVDGEGPHAELVFANPLPAAGVTDMRVTLAPSEDGFVIDTEGQSMLGPFAGNIGISAANDQPLRIAVNRFTVSDTNLSGELVALDGGVAGELVVSGGGAEGTVSLAPQAAGQGFETDIVLRDASFRGETPITVRLAHIRASGVLGEAPTIDVAINAQGIARGELFVGRFAAEGRVENGAGTFKAFLAGRRGSRFFLRMAGEVSGDRIEVAGRGRYAGEAISMPRAVVLLRDDSGWALQRSQIDFAGGTIQAEGRFGDTTEASVRVVDMPLNAMNLFVDNLDIGGRVSGIVDFMDPADAPATGRARLLFDDLTRSGLVLTSRPVDVAMVAELAPQDFEMRTIIREDSARHGRLQARISDLPAEGALVERLMTGSLFAQLRYGGPADALWRLTGVELFDFTGNVRIAGDMHGTIRRPQIRGTLRGDDLRLQSSLTGTDVTDISVVGTFDGSLLRLPRFSGVSGEGTVTGSGSIDLSQVFGEGVSMDIRLAANRARILNRDDMAAVVSGPIRVVARNNVGVVAGRLDMISGRWRLGQASEVATLPSIPRREINVPADRQTRRAPGEPWRYLIDVQANNRFTVTGMGLDSEWGVDVRLRGDTNAPILYGQADLVRGGYQFAGKRFDLTRGRITFSGENPPDPRLDVEAEADVNDINANILIQGTADAPEISFSSVPALPEEEVLSRLLFGDSVANISAPEAVQLGAALASLQSGGGGIDPINRLRSAIGVDRLRVIGADEALGRGTSVAVGEYIGRDFYVELVTDGKGYSATELEYRVTSWLSLLGTVSSIGYNAVSAEVSKDY</sequence>
<dbReference type="STRING" id="450378.GCA_001661675_02126"/>
<dbReference type="OrthoDB" id="7784409at2"/>
<dbReference type="RefSeq" id="WP_066846129.1">
    <property type="nucleotide sequence ID" value="NZ_CP019602.1"/>
</dbReference>
<evidence type="ECO:0000256" key="4">
    <source>
        <dbReference type="ARBA" id="ARBA00023136"/>
    </source>
</evidence>
<keyword evidence="4 6" id="KW-0472">Membrane</keyword>
<evidence type="ECO:0000256" key="5">
    <source>
        <dbReference type="SAM" id="MobiDB-lite"/>
    </source>
</evidence>
<dbReference type="PANTHER" id="PTHR36985">
    <property type="entry name" value="TRANSLOCATION AND ASSEMBLY MODULE SUBUNIT TAMB"/>
    <property type="match status" value="1"/>
</dbReference>
<dbReference type="GO" id="GO:0097347">
    <property type="term" value="C:TAM protein secretion complex"/>
    <property type="evidence" value="ECO:0007669"/>
    <property type="project" value="TreeGrafter"/>
</dbReference>
<evidence type="ECO:0000313" key="9">
    <source>
        <dbReference type="Proteomes" id="UP000195807"/>
    </source>
</evidence>
<evidence type="ECO:0000256" key="1">
    <source>
        <dbReference type="ARBA" id="ARBA00004167"/>
    </source>
</evidence>
<dbReference type="Proteomes" id="UP000195807">
    <property type="component" value="Chromosome"/>
</dbReference>
<evidence type="ECO:0000256" key="3">
    <source>
        <dbReference type="ARBA" id="ARBA00022989"/>
    </source>
</evidence>
<proteinExistence type="predicted"/>
<feature type="transmembrane region" description="Helical" evidence="6">
    <location>
        <begin position="36"/>
        <end position="54"/>
    </location>
</feature>
<keyword evidence="9" id="KW-1185">Reference proteome</keyword>
<feature type="compositionally biased region" description="Low complexity" evidence="5">
    <location>
        <begin position="1"/>
        <end position="16"/>
    </location>
</feature>
<protein>
    <recommendedName>
        <fullName evidence="7">Translocation and assembly module TamB C-terminal domain-containing protein</fullName>
    </recommendedName>
</protein>
<dbReference type="GO" id="GO:0009306">
    <property type="term" value="P:protein secretion"/>
    <property type="evidence" value="ECO:0007669"/>
    <property type="project" value="InterPro"/>
</dbReference>
<dbReference type="InterPro" id="IPR007452">
    <property type="entry name" value="TamB_C"/>
</dbReference>
<dbReference type="KEGG" id="cman:A9D14_10550"/>
<feature type="region of interest" description="Disordered" evidence="5">
    <location>
        <begin position="1"/>
        <end position="25"/>
    </location>
</feature>
<evidence type="ECO:0000313" key="8">
    <source>
        <dbReference type="EMBL" id="ARU16543.1"/>
    </source>
</evidence>
<organism evidence="8 9">
    <name type="scientific">Croceicoccus marinus</name>
    <dbReference type="NCBI Taxonomy" id="450378"/>
    <lineage>
        <taxon>Bacteria</taxon>
        <taxon>Pseudomonadati</taxon>
        <taxon>Pseudomonadota</taxon>
        <taxon>Alphaproteobacteria</taxon>
        <taxon>Sphingomonadales</taxon>
        <taxon>Erythrobacteraceae</taxon>
        <taxon>Croceicoccus</taxon>
    </lineage>
</organism>
<comment type="subcellular location">
    <subcellularLocation>
        <location evidence="1">Membrane</location>
        <topology evidence="1">Single-pass membrane protein</topology>
    </subcellularLocation>
</comment>
<evidence type="ECO:0000259" key="7">
    <source>
        <dbReference type="Pfam" id="PF04357"/>
    </source>
</evidence>
<dbReference type="GO" id="GO:0005886">
    <property type="term" value="C:plasma membrane"/>
    <property type="evidence" value="ECO:0007669"/>
    <property type="project" value="InterPro"/>
</dbReference>
<keyword evidence="2 6" id="KW-0812">Transmembrane</keyword>
<dbReference type="EMBL" id="CP019602">
    <property type="protein sequence ID" value="ARU16543.1"/>
    <property type="molecule type" value="Genomic_DNA"/>
</dbReference>
<dbReference type="Pfam" id="PF04357">
    <property type="entry name" value="TamB"/>
    <property type="match status" value="1"/>
</dbReference>
<dbReference type="PANTHER" id="PTHR36985:SF1">
    <property type="entry name" value="TRANSLOCATION AND ASSEMBLY MODULE SUBUNIT TAMB"/>
    <property type="match status" value="1"/>
</dbReference>
<gene>
    <name evidence="8" type="ORF">A9D14_10550</name>
</gene>
<keyword evidence="3 6" id="KW-1133">Transmembrane helix</keyword>
<name>A0A1Z1FCV4_9SPHN</name>
<reference evidence="8 9" key="1">
    <citation type="submission" date="2017-01" db="EMBL/GenBank/DDBJ databases">
        <title>Complete genome sequence of esterase-producing bacterium Croceicoccus marinus E4A9.</title>
        <authorList>
            <person name="Wu Y.-H."/>
            <person name="Cheng H."/>
            <person name="Xu L."/>
            <person name="Huo Y.-Y."/>
            <person name="Wang C.-S."/>
            <person name="Xu X.-W."/>
        </authorList>
    </citation>
    <scope>NUCLEOTIDE SEQUENCE [LARGE SCALE GENOMIC DNA]</scope>
    <source>
        <strain evidence="8 9">E4A9</strain>
    </source>
</reference>
<feature type="domain" description="Translocation and assembly module TamB C-terminal" evidence="7">
    <location>
        <begin position="1062"/>
        <end position="1388"/>
    </location>
</feature>
<evidence type="ECO:0000256" key="2">
    <source>
        <dbReference type="ARBA" id="ARBA00022692"/>
    </source>
</evidence>
<evidence type="ECO:0000256" key="6">
    <source>
        <dbReference type="SAM" id="Phobius"/>
    </source>
</evidence>